<dbReference type="AlphaFoldDB" id="A0A1Y1IIG8"/>
<dbReference type="OMA" id="ICSHQAL"/>
<keyword evidence="3" id="KW-1185">Reference proteome</keyword>
<dbReference type="Proteomes" id="UP000054558">
    <property type="component" value="Unassembled WGS sequence"/>
</dbReference>
<dbReference type="EMBL" id="DF237608">
    <property type="protein sequence ID" value="GAQ90594.1"/>
    <property type="molecule type" value="Genomic_DNA"/>
</dbReference>
<dbReference type="PANTHER" id="PTHR21477">
    <property type="entry name" value="ZGC:172139"/>
    <property type="match status" value="1"/>
</dbReference>
<dbReference type="OrthoDB" id="1906921at2759"/>
<evidence type="ECO:0000313" key="3">
    <source>
        <dbReference type="Proteomes" id="UP000054558"/>
    </source>
</evidence>
<reference evidence="2 3" key="1">
    <citation type="journal article" date="2014" name="Nat. Commun.">
        <title>Klebsormidium flaccidum genome reveals primary factors for plant terrestrial adaptation.</title>
        <authorList>
            <person name="Hori K."/>
            <person name="Maruyama F."/>
            <person name="Fujisawa T."/>
            <person name="Togashi T."/>
            <person name="Yamamoto N."/>
            <person name="Seo M."/>
            <person name="Sato S."/>
            <person name="Yamada T."/>
            <person name="Mori H."/>
            <person name="Tajima N."/>
            <person name="Moriyama T."/>
            <person name="Ikeuchi M."/>
            <person name="Watanabe M."/>
            <person name="Wada H."/>
            <person name="Kobayashi K."/>
            <person name="Saito M."/>
            <person name="Masuda T."/>
            <person name="Sasaki-Sekimoto Y."/>
            <person name="Mashiguchi K."/>
            <person name="Awai K."/>
            <person name="Shimojima M."/>
            <person name="Masuda S."/>
            <person name="Iwai M."/>
            <person name="Nobusawa T."/>
            <person name="Narise T."/>
            <person name="Kondo S."/>
            <person name="Saito H."/>
            <person name="Sato R."/>
            <person name="Murakawa M."/>
            <person name="Ihara Y."/>
            <person name="Oshima-Yamada Y."/>
            <person name="Ohtaka K."/>
            <person name="Satoh M."/>
            <person name="Sonobe K."/>
            <person name="Ishii M."/>
            <person name="Ohtani R."/>
            <person name="Kanamori-Sato M."/>
            <person name="Honoki R."/>
            <person name="Miyazaki D."/>
            <person name="Mochizuki H."/>
            <person name="Umetsu J."/>
            <person name="Higashi K."/>
            <person name="Shibata D."/>
            <person name="Kamiya Y."/>
            <person name="Sato N."/>
            <person name="Nakamura Y."/>
            <person name="Tabata S."/>
            <person name="Ida S."/>
            <person name="Kurokawa K."/>
            <person name="Ohta H."/>
        </authorList>
    </citation>
    <scope>NUCLEOTIDE SEQUENCE [LARGE SCALE GENOMIC DNA]</scope>
    <source>
        <strain evidence="2 3">NIES-2285</strain>
    </source>
</reference>
<feature type="region of interest" description="Disordered" evidence="1">
    <location>
        <begin position="54"/>
        <end position="122"/>
    </location>
</feature>
<dbReference type="PANTHER" id="PTHR21477:SF13">
    <property type="entry name" value="KIAA0930"/>
    <property type="match status" value="1"/>
</dbReference>
<dbReference type="Pfam" id="PF09741">
    <property type="entry name" value="DUF2045"/>
    <property type="match status" value="1"/>
</dbReference>
<proteinExistence type="predicted"/>
<feature type="region of interest" description="Disordered" evidence="1">
    <location>
        <begin position="426"/>
        <end position="476"/>
    </location>
</feature>
<evidence type="ECO:0000313" key="2">
    <source>
        <dbReference type="EMBL" id="GAQ90594.1"/>
    </source>
</evidence>
<sequence length="557" mass="59326">MSAAIALATLPICTRTGLPPVPFFESDLHATETVCCRRLLQSLCITVQRATKSMASTKPAELDGPSGASDPEAYGGGDADKSAQEGGAAAALPVESASQDKGKEKVVEEGSAEEKTAPDSRRTLLDDVRKHSDSLLHPALATKAVQADGESEGGSKYWKDLVDTFFVRGAAKGSKAQDDMLFFVRKHSVMLEDRMQLADELGQLTPSGVQGPGRLAPFFVKRWQPDLSSVLGKGSSKGGPNSESNQREFVVDWRRTFYLNLIAHTTFALTVAVCSRKALELHRKAGGAPVTPLYKVTKTVYASPSRARIDMDTSKASQTTPAYPDICFAVDDYDDTFDSVVISDPDHCFCVLLNANGGAAFSGSDHSGTPRTSKEANVLEETGTSPKVTLFSGFVGYDLVKEAFNSGRGRMGGLFTATSGRAERLVMRGPGGRGEADVAVSGVRESEGSSKTKADKTGGEEPQPSTDDDASSPTARFEMEQNKKRLGFGDFAKKAAAAAATTARNLAQVYLAATQDVPDETNLKCCLMSLTISWEALAHDLLFKELPGPPAADETKE</sequence>
<dbReference type="InterPro" id="IPR019141">
    <property type="entry name" value="DUF2045"/>
</dbReference>
<protein>
    <submittedName>
        <fullName evidence="2">Uncharacterized protein</fullName>
    </submittedName>
</protein>
<name>A0A1Y1IIG8_KLENI</name>
<accession>A0A1Y1IIG8</accession>
<organism evidence="2 3">
    <name type="scientific">Klebsormidium nitens</name>
    <name type="common">Green alga</name>
    <name type="synonym">Ulothrix nitens</name>
    <dbReference type="NCBI Taxonomy" id="105231"/>
    <lineage>
        <taxon>Eukaryota</taxon>
        <taxon>Viridiplantae</taxon>
        <taxon>Streptophyta</taxon>
        <taxon>Klebsormidiophyceae</taxon>
        <taxon>Klebsormidiales</taxon>
        <taxon>Klebsormidiaceae</taxon>
        <taxon>Klebsormidium</taxon>
    </lineage>
</organism>
<feature type="compositionally biased region" description="Basic and acidic residues" evidence="1">
    <location>
        <begin position="98"/>
        <end position="122"/>
    </location>
</feature>
<gene>
    <name evidence="2" type="ORF">KFL_006590070</name>
</gene>
<evidence type="ECO:0000256" key="1">
    <source>
        <dbReference type="SAM" id="MobiDB-lite"/>
    </source>
</evidence>
<feature type="compositionally biased region" description="Basic and acidic residues" evidence="1">
    <location>
        <begin position="444"/>
        <end position="459"/>
    </location>
</feature>